<dbReference type="PANTHER" id="PTHR40980">
    <property type="entry name" value="PLUG DOMAIN-CONTAINING PROTEIN"/>
    <property type="match status" value="1"/>
</dbReference>
<evidence type="ECO:0000256" key="1">
    <source>
        <dbReference type="ARBA" id="ARBA00004442"/>
    </source>
</evidence>
<protein>
    <submittedName>
        <fullName evidence="6">TonB-dependent receptor</fullName>
    </submittedName>
</protein>
<dbReference type="EMBL" id="BMEC01000012">
    <property type="protein sequence ID" value="GGC46858.1"/>
    <property type="molecule type" value="Genomic_DNA"/>
</dbReference>
<evidence type="ECO:0000313" key="7">
    <source>
        <dbReference type="Proteomes" id="UP000636010"/>
    </source>
</evidence>
<accession>A0ABQ1N110</accession>
<dbReference type="SUPFAM" id="SSF49464">
    <property type="entry name" value="Carboxypeptidase regulatory domain-like"/>
    <property type="match status" value="1"/>
</dbReference>
<evidence type="ECO:0000256" key="3">
    <source>
        <dbReference type="ARBA" id="ARBA00023237"/>
    </source>
</evidence>
<dbReference type="SUPFAM" id="SSF56935">
    <property type="entry name" value="Porins"/>
    <property type="match status" value="1"/>
</dbReference>
<keyword evidence="2" id="KW-0472">Membrane</keyword>
<name>A0ABQ1N110_9BACT</name>
<evidence type="ECO:0000259" key="5">
    <source>
        <dbReference type="Pfam" id="PF14905"/>
    </source>
</evidence>
<comment type="subcellular location">
    <subcellularLocation>
        <location evidence="1">Cell outer membrane</location>
    </subcellularLocation>
</comment>
<dbReference type="PANTHER" id="PTHR40980:SF4">
    <property type="entry name" value="TONB-DEPENDENT RECEPTOR-LIKE BETA-BARREL DOMAIN-CONTAINING PROTEIN"/>
    <property type="match status" value="1"/>
</dbReference>
<dbReference type="InterPro" id="IPR008969">
    <property type="entry name" value="CarboxyPept-like_regulatory"/>
</dbReference>
<sequence>MKTLLNMKTFLASLLLIFGFQALAQAQSGQLSGTIKDQKKTPLPYSNVVIYDQADSSMITGTVTDESGKFSLKLKLDQQFYAKISAVGFNNYFSRPFKLTTTSPELKLDEIILMEDVQVMDAVEVKALRPQVVMEADKMVVSVEGTAMAAGTTAYEVLEKSPGVFLDQDGNIQLNGKAGVLVMIDGRRTYLSATDLQNMLQGMSADNIKNIEIINNPSAKYDAEGNSGIINITLKKNTMVGMNGSVNAGYRYNEMQNYNAGVQLNYKKDKWNSFLNADFSERGRVRDAKFYREVEQTSGVRTIFDQDAKELNARTIPSLRAGTDYDINDKHSIGVMVNFYGQDVYHDFDFISELNQDGEMFEIESDNNMEYKFLNAQGNLHYTYKLDTNGTKLTTDFNYIQLTNDGNSSFVNRYFYNGDTSPSEIERLETNNPFSYDIYSAQVDFEKKLFPKVKLEAGLKASSVISDNNLQFYEIEESGKNLDETRSNHFIYTENIFATYTSFSGAINEKITYKAGLRAENTVSKGELLTTNQVNKRDYLNFFPSFFLQHKVSDAYQVNYNYSRRIDRPQYSDLNPFILYLDPYTWAQGNPNLQPQYTHSVSVTQTFMGKYNLVLNYGLTKDFIAEIPLQNPEDGTTVFKESNVDDQLSYSATAVVPLQPFKWWAVNANFTAFYQEFSTIINNKNEIKEATTGMAQIGNTFMLPKDFKLELNGDYRSNTVWGLYSIEAQWGLDFAVKKSFMDKKLEASLSFSDIFRTRKFKGSANFQGNINEINQYFGQQSVGISLRYRFSKGEDFKSNQRNTNLDELNRAGG</sequence>
<evidence type="ECO:0000256" key="2">
    <source>
        <dbReference type="ARBA" id="ARBA00023136"/>
    </source>
</evidence>
<dbReference type="Pfam" id="PF14905">
    <property type="entry name" value="OMP_b-brl_3"/>
    <property type="match status" value="1"/>
</dbReference>
<dbReference type="Proteomes" id="UP000636010">
    <property type="component" value="Unassembled WGS sequence"/>
</dbReference>
<dbReference type="Gene3D" id="2.170.130.10">
    <property type="entry name" value="TonB-dependent receptor, plug domain"/>
    <property type="match status" value="1"/>
</dbReference>
<dbReference type="Gene3D" id="2.40.170.20">
    <property type="entry name" value="TonB-dependent receptor, beta-barrel domain"/>
    <property type="match status" value="1"/>
</dbReference>
<comment type="caution">
    <text evidence="6">The sequence shown here is derived from an EMBL/GenBank/DDBJ whole genome shotgun (WGS) entry which is preliminary data.</text>
</comment>
<keyword evidence="4" id="KW-0732">Signal</keyword>
<reference evidence="7" key="1">
    <citation type="journal article" date="2019" name="Int. J. Syst. Evol. Microbiol.">
        <title>The Global Catalogue of Microorganisms (GCM) 10K type strain sequencing project: providing services to taxonomists for standard genome sequencing and annotation.</title>
        <authorList>
            <consortium name="The Broad Institute Genomics Platform"/>
            <consortium name="The Broad Institute Genome Sequencing Center for Infectious Disease"/>
            <person name="Wu L."/>
            <person name="Ma J."/>
        </authorList>
    </citation>
    <scope>NUCLEOTIDE SEQUENCE [LARGE SCALE GENOMIC DNA]</scope>
    <source>
        <strain evidence="7">CGMCC 1.10832</strain>
    </source>
</reference>
<dbReference type="InterPro" id="IPR036942">
    <property type="entry name" value="Beta-barrel_TonB_sf"/>
</dbReference>
<proteinExistence type="predicted"/>
<keyword evidence="3" id="KW-0998">Cell outer membrane</keyword>
<feature type="signal peptide" evidence="4">
    <location>
        <begin position="1"/>
        <end position="26"/>
    </location>
</feature>
<feature type="domain" description="Outer membrane protein beta-barrel" evidence="5">
    <location>
        <begin position="385"/>
        <end position="788"/>
    </location>
</feature>
<gene>
    <name evidence="6" type="ORF">GCM10011506_35560</name>
</gene>
<organism evidence="6 7">
    <name type="scientific">Marivirga lumbricoides</name>
    <dbReference type="NCBI Taxonomy" id="1046115"/>
    <lineage>
        <taxon>Bacteria</taxon>
        <taxon>Pseudomonadati</taxon>
        <taxon>Bacteroidota</taxon>
        <taxon>Cytophagia</taxon>
        <taxon>Cytophagales</taxon>
        <taxon>Marivirgaceae</taxon>
        <taxon>Marivirga</taxon>
    </lineage>
</organism>
<dbReference type="InterPro" id="IPR037066">
    <property type="entry name" value="Plug_dom_sf"/>
</dbReference>
<dbReference type="RefSeq" id="WP_188466085.1">
    <property type="nucleotide sequence ID" value="NZ_BAABHU010000012.1"/>
</dbReference>
<evidence type="ECO:0000256" key="4">
    <source>
        <dbReference type="SAM" id="SignalP"/>
    </source>
</evidence>
<keyword evidence="6" id="KW-0675">Receptor</keyword>
<dbReference type="Pfam" id="PF13620">
    <property type="entry name" value="CarboxypepD_reg"/>
    <property type="match status" value="1"/>
</dbReference>
<dbReference type="InterPro" id="IPR041700">
    <property type="entry name" value="OMP_b-brl_3"/>
</dbReference>
<evidence type="ECO:0000313" key="6">
    <source>
        <dbReference type="EMBL" id="GGC46858.1"/>
    </source>
</evidence>
<feature type="chain" id="PRO_5047006604" evidence="4">
    <location>
        <begin position="27"/>
        <end position="813"/>
    </location>
</feature>
<keyword evidence="7" id="KW-1185">Reference proteome</keyword>